<evidence type="ECO:0000256" key="2">
    <source>
        <dbReference type="ARBA" id="ARBA00022475"/>
    </source>
</evidence>
<feature type="transmembrane region" description="Helical" evidence="6">
    <location>
        <begin position="457"/>
        <end position="481"/>
    </location>
</feature>
<feature type="transmembrane region" description="Helical" evidence="6">
    <location>
        <begin position="89"/>
        <end position="112"/>
    </location>
</feature>
<feature type="transmembrane region" description="Helical" evidence="6">
    <location>
        <begin position="403"/>
        <end position="422"/>
    </location>
</feature>
<feature type="transmembrane region" description="Helical" evidence="6">
    <location>
        <begin position="276"/>
        <end position="296"/>
    </location>
</feature>
<feature type="transmembrane region" description="Helical" evidence="6">
    <location>
        <begin position="434"/>
        <end position="451"/>
    </location>
</feature>
<evidence type="ECO:0000256" key="4">
    <source>
        <dbReference type="ARBA" id="ARBA00022989"/>
    </source>
</evidence>
<keyword evidence="3 6" id="KW-0812">Transmembrane</keyword>
<keyword evidence="8" id="KW-1185">Reference proteome</keyword>
<comment type="subcellular location">
    <subcellularLocation>
        <location evidence="1">Cell membrane</location>
        <topology evidence="1">Multi-pass membrane protein</topology>
    </subcellularLocation>
</comment>
<evidence type="ECO:0000313" key="8">
    <source>
        <dbReference type="Proteomes" id="UP000000536"/>
    </source>
</evidence>
<feature type="transmembrane region" description="Helical" evidence="6">
    <location>
        <begin position="48"/>
        <end position="69"/>
    </location>
</feature>
<dbReference type="EMBL" id="AP006878">
    <property type="protein sequence ID" value="BAD86008.1"/>
    <property type="molecule type" value="Genomic_DNA"/>
</dbReference>
<dbReference type="InParanoid" id="Q5JDW0"/>
<dbReference type="AlphaFoldDB" id="Q5JDW0"/>
<feature type="transmembrane region" description="Helical" evidence="6">
    <location>
        <begin position="161"/>
        <end position="181"/>
    </location>
</feature>
<gene>
    <name evidence="7" type="ordered locus">TK1819</name>
</gene>
<sequence length="514" mass="55794">MKSLEGSEETLGKVAKGAGIVLAGTVVGMLLNFLTKAVLARYYERSQYGSFTLTVTVLSIAMTIALLGLQNGLSREIARHLQRDREVALKLASTGVLIGSSSSLALILLLFTLAPNLGNVLNDPYLNQTLRIASPALLPMVLTMIIVAISRGHGRVRENFYYRNVLPQLIFLVFLGMSFLLNLSFNWVFISYVAAWTIPALLGFLDGIKLGLLPKKPEFDWNLAKELLAFSFPLMLTGILDYVLGWTDSLMLGYYFGPDKVGLYNGAAPIARALPVVLNSLGFVFMPMATVFFTGGNIEGLKRLYQSTAKWGFILTFPAFLLVFAFPKGTINLFFGAKYTEAATALRILALGFMFHVVMGLNAMSLVAVGRTSDNLIGNLLAALLNVALNMALIPVYGINGAALATASSYIAANLYRVSILYRTTGVQPFGKTYVKALLIGALMLLLGLLLGDTGSIVGAILKTAILYGGYLILILLSGCIEKEEAENLEKLAEKAGVNLRWLIRAMERLSKDE</sequence>
<dbReference type="Pfam" id="PF01943">
    <property type="entry name" value="Polysacc_synt"/>
    <property type="match status" value="1"/>
</dbReference>
<evidence type="ECO:0000313" key="7">
    <source>
        <dbReference type="EMBL" id="BAD86008.1"/>
    </source>
</evidence>
<evidence type="ECO:0000256" key="1">
    <source>
        <dbReference type="ARBA" id="ARBA00004651"/>
    </source>
</evidence>
<feature type="transmembrane region" description="Helical" evidence="6">
    <location>
        <begin position="346"/>
        <end position="369"/>
    </location>
</feature>
<dbReference type="PATRIC" id="fig|69014.16.peg.1776"/>
<reference evidence="7 8" key="1">
    <citation type="journal article" date="2005" name="Genome Res.">
        <title>Complete genome sequence of the hyperthermophilic archaeon Thermococcus kodakaraensis KOD1 and comparison with Pyrococcus genomes.</title>
        <authorList>
            <person name="Fukui T."/>
            <person name="Atomi H."/>
            <person name="Kanai T."/>
            <person name="Matsumi R."/>
            <person name="Fujiwara S."/>
            <person name="Imanaka T."/>
        </authorList>
    </citation>
    <scope>NUCLEOTIDE SEQUENCE [LARGE SCALE GENOMIC DNA]</scope>
    <source>
        <strain evidence="8">ATCC BAA-918 / JCM 12380 / KOD1</strain>
    </source>
</reference>
<proteinExistence type="predicted"/>
<dbReference type="KEGG" id="tko:TK1819"/>
<feature type="transmembrane region" description="Helical" evidence="6">
    <location>
        <begin position="20"/>
        <end position="42"/>
    </location>
</feature>
<organism evidence="7 8">
    <name type="scientific">Thermococcus kodakarensis (strain ATCC BAA-918 / JCM 12380 / KOD1)</name>
    <name type="common">Pyrococcus kodakaraensis (strain KOD1)</name>
    <dbReference type="NCBI Taxonomy" id="69014"/>
    <lineage>
        <taxon>Archaea</taxon>
        <taxon>Methanobacteriati</taxon>
        <taxon>Methanobacteriota</taxon>
        <taxon>Thermococci</taxon>
        <taxon>Thermococcales</taxon>
        <taxon>Thermococcaceae</taxon>
        <taxon>Thermococcus</taxon>
    </lineage>
</organism>
<protein>
    <submittedName>
        <fullName evidence="7">Capsular polysaccharide biosynthesis protein</fullName>
    </submittedName>
</protein>
<dbReference type="InterPro" id="IPR002797">
    <property type="entry name" value="Polysacc_synth"/>
</dbReference>
<dbReference type="PhylomeDB" id="Q5JDW0"/>
<keyword evidence="5 6" id="KW-0472">Membrane</keyword>
<evidence type="ECO:0000256" key="3">
    <source>
        <dbReference type="ARBA" id="ARBA00022692"/>
    </source>
</evidence>
<dbReference type="PANTHER" id="PTHR30250:SF27">
    <property type="entry name" value="POLYSACCHARIDE BIOSYNTHESIS PROTEIN"/>
    <property type="match status" value="1"/>
</dbReference>
<dbReference type="CDD" id="cd13128">
    <property type="entry name" value="MATE_Wzx_like"/>
    <property type="match status" value="1"/>
</dbReference>
<feature type="transmembrane region" description="Helical" evidence="6">
    <location>
        <begin position="132"/>
        <end position="149"/>
    </location>
</feature>
<name>Q5JDW0_THEKO</name>
<dbReference type="GO" id="GO:0005886">
    <property type="term" value="C:plasma membrane"/>
    <property type="evidence" value="ECO:0000318"/>
    <property type="project" value="GO_Central"/>
</dbReference>
<dbReference type="EnsemblBacteria" id="BAD86008">
    <property type="protein sequence ID" value="BAD86008"/>
    <property type="gene ID" value="TK1819"/>
</dbReference>
<dbReference type="STRING" id="69014.TK1819"/>
<dbReference type="RefSeq" id="WP_011250770.1">
    <property type="nucleotide sequence ID" value="NC_006624.1"/>
</dbReference>
<evidence type="ECO:0000256" key="5">
    <source>
        <dbReference type="ARBA" id="ARBA00023136"/>
    </source>
</evidence>
<dbReference type="GeneID" id="78448350"/>
<dbReference type="InterPro" id="IPR050833">
    <property type="entry name" value="Poly_Biosynth_Transport"/>
</dbReference>
<dbReference type="HOGENOM" id="CLU_022017_5_1_2"/>
<feature type="transmembrane region" description="Helical" evidence="6">
    <location>
        <begin position="227"/>
        <end position="256"/>
    </location>
</feature>
<dbReference type="eggNOG" id="arCOG02209">
    <property type="taxonomic scope" value="Archaea"/>
</dbReference>
<dbReference type="Proteomes" id="UP000000536">
    <property type="component" value="Chromosome"/>
</dbReference>
<accession>Q5JDW0</accession>
<keyword evidence="4 6" id="KW-1133">Transmembrane helix</keyword>
<evidence type="ECO:0000256" key="6">
    <source>
        <dbReference type="SAM" id="Phobius"/>
    </source>
</evidence>
<keyword evidence="2" id="KW-1003">Cell membrane</keyword>
<feature type="transmembrane region" description="Helical" evidence="6">
    <location>
        <begin position="308"/>
        <end position="326"/>
    </location>
</feature>
<feature type="transmembrane region" description="Helical" evidence="6">
    <location>
        <begin position="376"/>
        <end position="397"/>
    </location>
</feature>
<dbReference type="PANTHER" id="PTHR30250">
    <property type="entry name" value="PST FAMILY PREDICTED COLANIC ACID TRANSPORTER"/>
    <property type="match status" value="1"/>
</dbReference>
<feature type="transmembrane region" description="Helical" evidence="6">
    <location>
        <begin position="187"/>
        <end position="206"/>
    </location>
</feature>